<protein>
    <submittedName>
        <fullName evidence="7">Gluconate 2-dehydrogenase flavoprotein</fullName>
        <ecNumber evidence="7">1.1.99.3</ecNumber>
    </submittedName>
</protein>
<evidence type="ECO:0000259" key="5">
    <source>
        <dbReference type="Pfam" id="PF00732"/>
    </source>
</evidence>
<accession>A0A1R4B4F9</accession>
<dbReference type="Pfam" id="PF05199">
    <property type="entry name" value="GMC_oxred_C"/>
    <property type="match status" value="1"/>
</dbReference>
<gene>
    <name evidence="7" type="ORF">VPAL9027_01772</name>
</gene>
<evidence type="ECO:0000313" key="8">
    <source>
        <dbReference type="Proteomes" id="UP000189475"/>
    </source>
</evidence>
<dbReference type="Proteomes" id="UP000189475">
    <property type="component" value="Unassembled WGS sequence"/>
</dbReference>
<reference evidence="7 8" key="1">
    <citation type="submission" date="2017-02" db="EMBL/GenBank/DDBJ databases">
        <authorList>
            <person name="Peterson S.W."/>
        </authorList>
    </citation>
    <scope>NUCLEOTIDE SEQUENCE [LARGE SCALE GENOMIC DNA]</scope>
    <source>
        <strain evidence="7 8">CECT 9027</strain>
    </source>
</reference>
<proteinExistence type="inferred from homology"/>
<comment type="similarity">
    <text evidence="1">Belongs to the GMC oxidoreductase family.</text>
</comment>
<dbReference type="EMBL" id="FUFT01000005">
    <property type="protein sequence ID" value="SJL83793.1"/>
    <property type="molecule type" value="Genomic_DNA"/>
</dbReference>
<evidence type="ECO:0000256" key="1">
    <source>
        <dbReference type="ARBA" id="ARBA00010790"/>
    </source>
</evidence>
<evidence type="ECO:0000256" key="4">
    <source>
        <dbReference type="ARBA" id="ARBA00023002"/>
    </source>
</evidence>
<dbReference type="InterPro" id="IPR036188">
    <property type="entry name" value="FAD/NAD-bd_sf"/>
</dbReference>
<feature type="domain" description="Glucose-methanol-choline oxidoreductase C-terminal" evidence="6">
    <location>
        <begin position="450"/>
        <end position="566"/>
    </location>
</feature>
<evidence type="ECO:0000256" key="3">
    <source>
        <dbReference type="ARBA" id="ARBA00022827"/>
    </source>
</evidence>
<evidence type="ECO:0000313" key="7">
    <source>
        <dbReference type="EMBL" id="SJL83793.1"/>
    </source>
</evidence>
<dbReference type="PANTHER" id="PTHR46056:SF12">
    <property type="entry name" value="LONG-CHAIN-ALCOHOL OXIDASE"/>
    <property type="match status" value="1"/>
</dbReference>
<evidence type="ECO:0000256" key="2">
    <source>
        <dbReference type="ARBA" id="ARBA00022630"/>
    </source>
</evidence>
<dbReference type="GO" id="GO:0050660">
    <property type="term" value="F:flavin adenine dinucleotide binding"/>
    <property type="evidence" value="ECO:0007669"/>
    <property type="project" value="InterPro"/>
</dbReference>
<sequence length="592" mass="65607">MSIKKPAVDVVCVGFGMTNAIAAQELTEDNLHVVALERGNWRNTSPDFAYPKNTDELKWDTRHKLQMDLSKSTITFRNRPHQKALPMRHLGSFLPGSGAGGSMVHWSGQNWRASPNDLRYRSWLEENYGADFIPDEMTIQDWGVSYEELEPYYAKFELMCGISGKAGNLNGEIQAGGNPFEGPRSGEYPLPPLTQPHSCEVFNDAAKSLGLHPFPGPAAQTSKPYRNIYGVEMQACTYCGFCSHYGCYNNSKASPQACIHPALMPKPNFELRCNAHVTRVLLSEDGKRATGVEYMDADGQLIEQPADIVIIGAFALFNVHLLLKSGIGEPYNYEKQTGVVGRNYAYQALTNATVFFKDKTFNRFVGAGGLGSCVDDYQTTQLEHDKLGFIGGTYLATWQGGAAPIAATPVPDKVKNWGSGWKQAVTQYYDSHLSINSSGSVMSYRSAFLDLDPTYKDEFGEPLLRMTFDFYENEQKMSRYAMQQVKQIAQAMSPEHIDVHQLNVPYDIVPYQSTHNTGGAIMGSDPRTSVVNKYLQVWDVPNVFVPGASAFPQNFAYNPTGTVGALTYFMVDAIRHKYLKAPGPLVSTEEIA</sequence>
<dbReference type="InterPro" id="IPR000172">
    <property type="entry name" value="GMC_OxRdtase_N"/>
</dbReference>
<dbReference type="InterPro" id="IPR007867">
    <property type="entry name" value="GMC_OxRtase_C"/>
</dbReference>
<organism evidence="7 8">
    <name type="scientific">Vibrio palustris</name>
    <dbReference type="NCBI Taxonomy" id="1918946"/>
    <lineage>
        <taxon>Bacteria</taxon>
        <taxon>Pseudomonadati</taxon>
        <taxon>Pseudomonadota</taxon>
        <taxon>Gammaproteobacteria</taxon>
        <taxon>Vibrionales</taxon>
        <taxon>Vibrionaceae</taxon>
        <taxon>Vibrio</taxon>
    </lineage>
</organism>
<dbReference type="Gene3D" id="3.50.50.60">
    <property type="entry name" value="FAD/NAD(P)-binding domain"/>
    <property type="match status" value="2"/>
</dbReference>
<name>A0A1R4B4F9_9VIBR</name>
<dbReference type="STRING" id="1918946.VPAL9027_01772"/>
<keyword evidence="2" id="KW-0285">Flavoprotein</keyword>
<dbReference type="GO" id="GO:0033717">
    <property type="term" value="F:gluconate 2-dehydrogenase (acceptor) activity"/>
    <property type="evidence" value="ECO:0007669"/>
    <property type="project" value="UniProtKB-EC"/>
</dbReference>
<dbReference type="RefSeq" id="WP_205408795.1">
    <property type="nucleotide sequence ID" value="NZ_AP024888.1"/>
</dbReference>
<keyword evidence="4 7" id="KW-0560">Oxidoreductase</keyword>
<dbReference type="PANTHER" id="PTHR46056">
    <property type="entry name" value="LONG-CHAIN-ALCOHOL OXIDASE"/>
    <property type="match status" value="1"/>
</dbReference>
<keyword evidence="3" id="KW-0274">FAD</keyword>
<dbReference type="SUPFAM" id="SSF54373">
    <property type="entry name" value="FAD-linked reductases, C-terminal domain"/>
    <property type="match status" value="1"/>
</dbReference>
<evidence type="ECO:0000259" key="6">
    <source>
        <dbReference type="Pfam" id="PF05199"/>
    </source>
</evidence>
<keyword evidence="8" id="KW-1185">Reference proteome</keyword>
<feature type="domain" description="Glucose-methanol-choline oxidoreductase N-terminal" evidence="5">
    <location>
        <begin position="233"/>
        <end position="344"/>
    </location>
</feature>
<dbReference type="SUPFAM" id="SSF51905">
    <property type="entry name" value="FAD/NAD(P)-binding domain"/>
    <property type="match status" value="1"/>
</dbReference>
<dbReference type="AlphaFoldDB" id="A0A1R4B4F9"/>
<dbReference type="EC" id="1.1.99.3" evidence="7"/>
<dbReference type="Pfam" id="PF00732">
    <property type="entry name" value="GMC_oxred_N"/>
    <property type="match status" value="1"/>
</dbReference>